<comment type="caution">
    <text evidence="1">The sequence shown here is derived from an EMBL/GenBank/DDBJ whole genome shotgun (WGS) entry which is preliminary data.</text>
</comment>
<name>A0A544YPZ5_9ACTN</name>
<reference evidence="1 2" key="1">
    <citation type="submission" date="2019-07" db="EMBL/GenBank/DDBJ databases">
        <title>Microbispora hainanensis DSM 45428.</title>
        <authorList>
            <person name="Thawai C."/>
        </authorList>
    </citation>
    <scope>NUCLEOTIDE SEQUENCE [LARGE SCALE GENOMIC DNA]</scope>
    <source>
        <strain evidence="1 2">DSM 45428</strain>
    </source>
</reference>
<dbReference type="RefSeq" id="WP_142621195.1">
    <property type="nucleotide sequence ID" value="NZ_VIRM01000029.1"/>
</dbReference>
<evidence type="ECO:0000313" key="1">
    <source>
        <dbReference type="EMBL" id="TQS18841.1"/>
    </source>
</evidence>
<gene>
    <name evidence="1" type="ORF">FLX08_23080</name>
</gene>
<accession>A0A544YPZ5</accession>
<evidence type="ECO:0000313" key="2">
    <source>
        <dbReference type="Proteomes" id="UP000316541"/>
    </source>
</evidence>
<protein>
    <submittedName>
        <fullName evidence="1">Uncharacterized protein</fullName>
    </submittedName>
</protein>
<dbReference type="EMBL" id="VIRM01000029">
    <property type="protein sequence ID" value="TQS18841.1"/>
    <property type="molecule type" value="Genomic_DNA"/>
</dbReference>
<organism evidence="1 2">
    <name type="scientific">Microbispora hainanensis</name>
    <dbReference type="NCBI Taxonomy" id="568844"/>
    <lineage>
        <taxon>Bacteria</taxon>
        <taxon>Bacillati</taxon>
        <taxon>Actinomycetota</taxon>
        <taxon>Actinomycetes</taxon>
        <taxon>Streptosporangiales</taxon>
        <taxon>Streptosporangiaceae</taxon>
        <taxon>Microbispora</taxon>
    </lineage>
</organism>
<sequence length="174" mass="18823">MGSIDLRPDVVIMVGPRHSPLHAIVVEIQQKEEPGKLQALPRYAAALWLQLTCPITVLMVCPKARTAKWAAAPIRTSLPGYTLTCRVIGPDQIPAVTDPAEAAAHPELAALPVMAHGQHPPVMEAFVAALRRLPDEYAPHRAFIRACTDVGLLDEWVRRAATATSAADLFAEES</sequence>
<dbReference type="Proteomes" id="UP000316541">
    <property type="component" value="Unassembled WGS sequence"/>
</dbReference>
<proteinExistence type="predicted"/>
<dbReference type="AlphaFoldDB" id="A0A544YPZ5"/>